<feature type="signal peptide" evidence="1">
    <location>
        <begin position="1"/>
        <end position="33"/>
    </location>
</feature>
<dbReference type="RefSeq" id="WP_203873370.1">
    <property type="nucleotide sequence ID" value="NZ_BOOK01000005.1"/>
</dbReference>
<comment type="caution">
    <text evidence="2">The sequence shown here is derived from an EMBL/GenBank/DDBJ whole genome shotgun (WGS) entry which is preliminary data.</text>
</comment>
<proteinExistence type="predicted"/>
<dbReference type="EMBL" id="BOOK01000005">
    <property type="protein sequence ID" value="GIH98890.1"/>
    <property type="molecule type" value="Genomic_DNA"/>
</dbReference>
<evidence type="ECO:0000313" key="3">
    <source>
        <dbReference type="Proteomes" id="UP000634476"/>
    </source>
</evidence>
<accession>A0A8J3SUC1</accession>
<name>A0A8J3SUC1_9ACTN</name>
<feature type="chain" id="PRO_5039585565" description="SH3 domain-containing protein" evidence="1">
    <location>
        <begin position="34"/>
        <end position="111"/>
    </location>
</feature>
<dbReference type="Proteomes" id="UP000634476">
    <property type="component" value="Unassembled WGS sequence"/>
</dbReference>
<keyword evidence="1" id="KW-0732">Signal</keyword>
<gene>
    <name evidence="2" type="ORF">Pta02_08990</name>
</gene>
<evidence type="ECO:0000256" key="1">
    <source>
        <dbReference type="SAM" id="SignalP"/>
    </source>
</evidence>
<dbReference type="AlphaFoldDB" id="A0A8J3SUC1"/>
<reference evidence="2" key="1">
    <citation type="submission" date="2021-01" db="EMBL/GenBank/DDBJ databases">
        <title>Whole genome shotgun sequence of Planobispora takensis NBRC 109077.</title>
        <authorList>
            <person name="Komaki H."/>
            <person name="Tamura T."/>
        </authorList>
    </citation>
    <scope>NUCLEOTIDE SEQUENCE</scope>
    <source>
        <strain evidence="2">NBRC 109077</strain>
    </source>
</reference>
<protein>
    <recommendedName>
        <fullName evidence="4">SH3 domain-containing protein</fullName>
    </recommendedName>
</protein>
<evidence type="ECO:0008006" key="4">
    <source>
        <dbReference type="Google" id="ProtNLM"/>
    </source>
</evidence>
<keyword evidence="3" id="KW-1185">Reference proteome</keyword>
<evidence type="ECO:0000313" key="2">
    <source>
        <dbReference type="EMBL" id="GIH98890.1"/>
    </source>
</evidence>
<sequence length="111" mass="12192">MRLKRLLVALLTAALTALGTVVAGAALASPARAADLNCVYLVKRTAAVKAEPAKKAKTTDRVRRGDRTLGSCRKYGKEKNWHKVVGTRKLKKGYTRQRNLKRLGTTKQFGL</sequence>
<organism evidence="2 3">
    <name type="scientific">Planobispora takensis</name>
    <dbReference type="NCBI Taxonomy" id="1367882"/>
    <lineage>
        <taxon>Bacteria</taxon>
        <taxon>Bacillati</taxon>
        <taxon>Actinomycetota</taxon>
        <taxon>Actinomycetes</taxon>
        <taxon>Streptosporangiales</taxon>
        <taxon>Streptosporangiaceae</taxon>
        <taxon>Planobispora</taxon>
    </lineage>
</organism>